<dbReference type="Proteomes" id="UP000594454">
    <property type="component" value="Chromosome 1"/>
</dbReference>
<dbReference type="GO" id="GO:0006297">
    <property type="term" value="P:nucleotide-excision repair, DNA gap filling"/>
    <property type="evidence" value="ECO:0007669"/>
    <property type="project" value="TreeGrafter"/>
</dbReference>
<evidence type="ECO:0000313" key="2">
    <source>
        <dbReference type="EMBL" id="CAD7078946.1"/>
    </source>
</evidence>
<dbReference type="AlphaFoldDB" id="A0A7R8YN61"/>
<name>A0A7R8YN61_HERIL</name>
<proteinExistence type="predicted"/>
<feature type="compositionally biased region" description="Polar residues" evidence="1">
    <location>
        <begin position="149"/>
        <end position="176"/>
    </location>
</feature>
<dbReference type="GO" id="GO:0006271">
    <property type="term" value="P:DNA strand elongation involved in DNA replication"/>
    <property type="evidence" value="ECO:0007669"/>
    <property type="project" value="TreeGrafter"/>
</dbReference>
<feature type="compositionally biased region" description="Basic and acidic residues" evidence="1">
    <location>
        <begin position="225"/>
        <end position="254"/>
    </location>
</feature>
<reference evidence="2 3" key="1">
    <citation type="submission" date="2020-11" db="EMBL/GenBank/DDBJ databases">
        <authorList>
            <person name="Wallbank WR R."/>
            <person name="Pardo Diaz C."/>
            <person name="Kozak K."/>
            <person name="Martin S."/>
            <person name="Jiggins C."/>
            <person name="Moest M."/>
            <person name="Warren A I."/>
            <person name="Generalovic N T."/>
            <person name="Byers J.R.P. K."/>
            <person name="Montejo-Kovacevich G."/>
            <person name="Yen C E."/>
        </authorList>
    </citation>
    <scope>NUCLEOTIDE SEQUENCE [LARGE SCALE GENOMIC DNA]</scope>
</reference>
<dbReference type="InterPro" id="IPR019038">
    <property type="entry name" value="POLD3"/>
</dbReference>
<dbReference type="GO" id="GO:0003887">
    <property type="term" value="F:DNA-directed DNA polymerase activity"/>
    <property type="evidence" value="ECO:0007669"/>
    <property type="project" value="TreeGrafter"/>
</dbReference>
<dbReference type="GO" id="GO:0043625">
    <property type="term" value="C:delta DNA polymerase complex"/>
    <property type="evidence" value="ECO:0007669"/>
    <property type="project" value="InterPro"/>
</dbReference>
<feature type="compositionally biased region" description="Basic and acidic residues" evidence="1">
    <location>
        <begin position="133"/>
        <end position="142"/>
    </location>
</feature>
<protein>
    <recommendedName>
        <fullName evidence="4">DNA polymerase delta subunit 3</fullName>
    </recommendedName>
</protein>
<sequence>MKVPNMNEVDSELCLKEISSDILDSGKTVNISVLSENWSMSLKSSAATLEKWMNNCAGGKPLVKQFLVRGSREDGSTFMTIASEEKIPSLSGKLSEGFPMLYSIRLGPDTPTIVTPLVLETKRKRIQLSDSGSQRESHKEIDSPPLKNEASTQKGSQPFATANSLKIKNGVSSSKSVKTEPKSPTKHQTSTKTEKISPKKKSPIKKEVGKKNGLIGSFFSAKSQTKSEKVTSPPIEKEIKKENGKPEESKSEKHNGKRSSVSNGHSESDEQIPAESTDNPPKRRKVEQEKKKARSKGSRIMLMADSDEDEVKSEPETSGKESDEMEEPEQSNNVEEEKKETKISSPNLPKIGKSKKRRIVTKTYEDEDGFIRTVKESEEYSSSEPEDAPSDEKTVKLETVESKLENKEPQTKGKGKTVKPPSKPATKQGSIMSFFTKK</sequence>
<dbReference type="EMBL" id="LR899009">
    <property type="protein sequence ID" value="CAD7078946.1"/>
    <property type="molecule type" value="Genomic_DNA"/>
</dbReference>
<dbReference type="OrthoDB" id="514823at2759"/>
<feature type="compositionally biased region" description="Basic and acidic residues" evidence="1">
    <location>
        <begin position="390"/>
        <end position="411"/>
    </location>
</feature>
<organism evidence="2 3">
    <name type="scientific">Hermetia illucens</name>
    <name type="common">Black soldier fly</name>
    <dbReference type="NCBI Taxonomy" id="343691"/>
    <lineage>
        <taxon>Eukaryota</taxon>
        <taxon>Metazoa</taxon>
        <taxon>Ecdysozoa</taxon>
        <taxon>Arthropoda</taxon>
        <taxon>Hexapoda</taxon>
        <taxon>Insecta</taxon>
        <taxon>Pterygota</taxon>
        <taxon>Neoptera</taxon>
        <taxon>Endopterygota</taxon>
        <taxon>Diptera</taxon>
        <taxon>Brachycera</taxon>
        <taxon>Stratiomyomorpha</taxon>
        <taxon>Stratiomyidae</taxon>
        <taxon>Hermetiinae</taxon>
        <taxon>Hermetia</taxon>
    </lineage>
</organism>
<dbReference type="GO" id="GO:1904161">
    <property type="term" value="P:DNA synthesis involved in UV-damage excision repair"/>
    <property type="evidence" value="ECO:0007669"/>
    <property type="project" value="TreeGrafter"/>
</dbReference>
<dbReference type="PANTHER" id="PTHR17598:SF13">
    <property type="entry name" value="DNA POLYMERASE DELTA SUBUNIT 3"/>
    <property type="match status" value="1"/>
</dbReference>
<dbReference type="FunCoup" id="A0A7R8YN61">
    <property type="interactions" value="99"/>
</dbReference>
<evidence type="ECO:0000313" key="3">
    <source>
        <dbReference type="Proteomes" id="UP000594454"/>
    </source>
</evidence>
<dbReference type="Pfam" id="PF09507">
    <property type="entry name" value="CDC27"/>
    <property type="match status" value="1"/>
</dbReference>
<dbReference type="OMA" id="AKCLLMY"/>
<feature type="compositionally biased region" description="Basic and acidic residues" evidence="1">
    <location>
        <begin position="312"/>
        <end position="322"/>
    </location>
</feature>
<dbReference type="PANTHER" id="PTHR17598">
    <property type="entry name" value="DNA POLYMERASE DELTA SUBUNIT 3"/>
    <property type="match status" value="1"/>
</dbReference>
<dbReference type="InParanoid" id="A0A7R8YN61"/>
<feature type="compositionally biased region" description="Acidic residues" evidence="1">
    <location>
        <begin position="379"/>
        <end position="389"/>
    </location>
</feature>
<evidence type="ECO:0008006" key="4">
    <source>
        <dbReference type="Google" id="ProtNLM"/>
    </source>
</evidence>
<feature type="region of interest" description="Disordered" evidence="1">
    <location>
        <begin position="125"/>
        <end position="438"/>
    </location>
</feature>
<accession>A0A7R8YN61</accession>
<feature type="compositionally biased region" description="Polar residues" evidence="1">
    <location>
        <begin position="425"/>
        <end position="438"/>
    </location>
</feature>
<keyword evidence="3" id="KW-1185">Reference proteome</keyword>
<feature type="compositionally biased region" description="Basic and acidic residues" evidence="1">
    <location>
        <begin position="369"/>
        <end position="378"/>
    </location>
</feature>
<evidence type="ECO:0000256" key="1">
    <source>
        <dbReference type="SAM" id="MobiDB-lite"/>
    </source>
</evidence>
<gene>
    <name evidence="2" type="ORF">HERILL_LOCUS2185</name>
</gene>